<sequence length="64" mass="7535">MWMIPPGCPLVTQQWYESRWFDEWFERLLVSKVFLAKVVRRRVQLSSVANGGTSTSVWMRKAST</sequence>
<keyword evidence="2" id="KW-1185">Reference proteome</keyword>
<dbReference type="AlphaFoldDB" id="A0A392TIR0"/>
<proteinExistence type="predicted"/>
<name>A0A392TIR0_9FABA</name>
<dbReference type="Proteomes" id="UP000265520">
    <property type="component" value="Unassembled WGS sequence"/>
</dbReference>
<reference evidence="1 2" key="1">
    <citation type="journal article" date="2018" name="Front. Plant Sci.">
        <title>Red Clover (Trifolium pratense) and Zigzag Clover (T. medium) - A Picture of Genomic Similarities and Differences.</title>
        <authorList>
            <person name="Dluhosova J."/>
            <person name="Istvanek J."/>
            <person name="Nedelnik J."/>
            <person name="Repkova J."/>
        </authorList>
    </citation>
    <scope>NUCLEOTIDE SEQUENCE [LARGE SCALE GENOMIC DNA]</scope>
    <source>
        <strain evidence="2">cv. 10/8</strain>
        <tissue evidence="1">Leaf</tissue>
    </source>
</reference>
<evidence type="ECO:0000313" key="2">
    <source>
        <dbReference type="Proteomes" id="UP000265520"/>
    </source>
</evidence>
<protein>
    <submittedName>
        <fullName evidence="1">Uncharacterized protein</fullName>
    </submittedName>
</protein>
<dbReference type="EMBL" id="LXQA010589660">
    <property type="protein sequence ID" value="MCI60878.1"/>
    <property type="molecule type" value="Genomic_DNA"/>
</dbReference>
<comment type="caution">
    <text evidence="1">The sequence shown here is derived from an EMBL/GenBank/DDBJ whole genome shotgun (WGS) entry which is preliminary data.</text>
</comment>
<accession>A0A392TIR0</accession>
<organism evidence="1 2">
    <name type="scientific">Trifolium medium</name>
    <dbReference type="NCBI Taxonomy" id="97028"/>
    <lineage>
        <taxon>Eukaryota</taxon>
        <taxon>Viridiplantae</taxon>
        <taxon>Streptophyta</taxon>
        <taxon>Embryophyta</taxon>
        <taxon>Tracheophyta</taxon>
        <taxon>Spermatophyta</taxon>
        <taxon>Magnoliopsida</taxon>
        <taxon>eudicotyledons</taxon>
        <taxon>Gunneridae</taxon>
        <taxon>Pentapetalae</taxon>
        <taxon>rosids</taxon>
        <taxon>fabids</taxon>
        <taxon>Fabales</taxon>
        <taxon>Fabaceae</taxon>
        <taxon>Papilionoideae</taxon>
        <taxon>50 kb inversion clade</taxon>
        <taxon>NPAAA clade</taxon>
        <taxon>Hologalegina</taxon>
        <taxon>IRL clade</taxon>
        <taxon>Trifolieae</taxon>
        <taxon>Trifolium</taxon>
    </lineage>
</organism>
<evidence type="ECO:0000313" key="1">
    <source>
        <dbReference type="EMBL" id="MCI60878.1"/>
    </source>
</evidence>